<dbReference type="EMBL" id="BKCJ010285794">
    <property type="protein sequence ID" value="GEZ49481.1"/>
    <property type="molecule type" value="Genomic_DNA"/>
</dbReference>
<protein>
    <submittedName>
        <fullName evidence="1">Retrovirus-related Pol polyprotein from transposon TNT 1-94</fullName>
    </submittedName>
</protein>
<accession>A0A699IDR4</accession>
<gene>
    <name evidence="1" type="ORF">Tci_521454</name>
</gene>
<feature type="non-terminal residue" evidence="1">
    <location>
        <position position="1"/>
    </location>
</feature>
<organism evidence="1">
    <name type="scientific">Tanacetum cinerariifolium</name>
    <name type="common">Dalmatian daisy</name>
    <name type="synonym">Chrysanthemum cinerariifolium</name>
    <dbReference type="NCBI Taxonomy" id="118510"/>
    <lineage>
        <taxon>Eukaryota</taxon>
        <taxon>Viridiplantae</taxon>
        <taxon>Streptophyta</taxon>
        <taxon>Embryophyta</taxon>
        <taxon>Tracheophyta</taxon>
        <taxon>Spermatophyta</taxon>
        <taxon>Magnoliopsida</taxon>
        <taxon>eudicotyledons</taxon>
        <taxon>Gunneridae</taxon>
        <taxon>Pentapetalae</taxon>
        <taxon>asterids</taxon>
        <taxon>campanulids</taxon>
        <taxon>Asterales</taxon>
        <taxon>Asteraceae</taxon>
        <taxon>Asteroideae</taxon>
        <taxon>Anthemideae</taxon>
        <taxon>Anthemidinae</taxon>
        <taxon>Tanacetum</taxon>
    </lineage>
</organism>
<dbReference type="AlphaFoldDB" id="A0A699IDR4"/>
<evidence type="ECO:0000313" key="1">
    <source>
        <dbReference type="EMBL" id="GEZ49481.1"/>
    </source>
</evidence>
<reference evidence="1" key="1">
    <citation type="journal article" date="2019" name="Sci. Rep.">
        <title>Draft genome of Tanacetum cinerariifolium, the natural source of mosquito coil.</title>
        <authorList>
            <person name="Yamashiro T."/>
            <person name="Shiraishi A."/>
            <person name="Satake H."/>
            <person name="Nakayama K."/>
        </authorList>
    </citation>
    <scope>NUCLEOTIDE SEQUENCE</scope>
</reference>
<sequence>SYDNDTHGHNMVISLRRGIKPRNPQHIIKGCETCGSTVHTTTDHNDIEWFRRVKHFKIRKMKHSNPIRLNHQMLTNQRLHLKDTHLFPKPSESSTPEDNKLKKHIISYLMKALLQSNSQNLHMTTSPLLNLKDTHLMNMFIHVNPVKAEDALVSNIISIPTNPSLSIPFMASPAPQDKWSQDKHIELVNIICNLGAGMLTRAMAKELSVASAHKCLFVDSISEDESKKVSKAIKHPRWVDAMHEELHQFARNMVWILVPAPYGKTIIGSKWVFRNKRDETGIVIKKKSRLVA</sequence>
<proteinExistence type="predicted"/>
<comment type="caution">
    <text evidence="1">The sequence shown here is derived from an EMBL/GenBank/DDBJ whole genome shotgun (WGS) entry which is preliminary data.</text>
</comment>
<name>A0A699IDR4_TANCI</name>